<comment type="caution">
    <text evidence="1">The sequence shown here is derived from an EMBL/GenBank/DDBJ whole genome shotgun (WGS) entry which is preliminary data.</text>
</comment>
<name>A0ACB9ISD7_9ASTR</name>
<protein>
    <submittedName>
        <fullName evidence="1">Uncharacterized protein</fullName>
    </submittedName>
</protein>
<organism evidence="1 2">
    <name type="scientific">Smallanthus sonchifolius</name>
    <dbReference type="NCBI Taxonomy" id="185202"/>
    <lineage>
        <taxon>Eukaryota</taxon>
        <taxon>Viridiplantae</taxon>
        <taxon>Streptophyta</taxon>
        <taxon>Embryophyta</taxon>
        <taxon>Tracheophyta</taxon>
        <taxon>Spermatophyta</taxon>
        <taxon>Magnoliopsida</taxon>
        <taxon>eudicotyledons</taxon>
        <taxon>Gunneridae</taxon>
        <taxon>Pentapetalae</taxon>
        <taxon>asterids</taxon>
        <taxon>campanulids</taxon>
        <taxon>Asterales</taxon>
        <taxon>Asteraceae</taxon>
        <taxon>Asteroideae</taxon>
        <taxon>Heliantheae alliance</taxon>
        <taxon>Millerieae</taxon>
        <taxon>Smallanthus</taxon>
    </lineage>
</organism>
<reference evidence="1 2" key="2">
    <citation type="journal article" date="2022" name="Mol. Ecol. Resour.">
        <title>The genomes of chicory, endive, great burdock and yacon provide insights into Asteraceae paleo-polyploidization history and plant inulin production.</title>
        <authorList>
            <person name="Fan W."/>
            <person name="Wang S."/>
            <person name="Wang H."/>
            <person name="Wang A."/>
            <person name="Jiang F."/>
            <person name="Liu H."/>
            <person name="Zhao H."/>
            <person name="Xu D."/>
            <person name="Zhang Y."/>
        </authorList>
    </citation>
    <scope>NUCLEOTIDE SEQUENCE [LARGE SCALE GENOMIC DNA]</scope>
    <source>
        <strain evidence="2">cv. Yunnan</strain>
        <tissue evidence="1">Leaves</tissue>
    </source>
</reference>
<dbReference type="Proteomes" id="UP001056120">
    <property type="component" value="Linkage Group LG07"/>
</dbReference>
<proteinExistence type="predicted"/>
<gene>
    <name evidence="1" type="ORF">L1987_20726</name>
</gene>
<accession>A0ACB9ISD7</accession>
<dbReference type="EMBL" id="CM042024">
    <property type="protein sequence ID" value="KAI3811012.1"/>
    <property type="molecule type" value="Genomic_DNA"/>
</dbReference>
<keyword evidence="2" id="KW-1185">Reference proteome</keyword>
<evidence type="ECO:0000313" key="2">
    <source>
        <dbReference type="Proteomes" id="UP001056120"/>
    </source>
</evidence>
<reference evidence="2" key="1">
    <citation type="journal article" date="2022" name="Mol. Ecol. Resour.">
        <title>The genomes of chicory, endive, great burdock and yacon provide insights into Asteraceae palaeo-polyploidization history and plant inulin production.</title>
        <authorList>
            <person name="Fan W."/>
            <person name="Wang S."/>
            <person name="Wang H."/>
            <person name="Wang A."/>
            <person name="Jiang F."/>
            <person name="Liu H."/>
            <person name="Zhao H."/>
            <person name="Xu D."/>
            <person name="Zhang Y."/>
        </authorList>
    </citation>
    <scope>NUCLEOTIDE SEQUENCE [LARGE SCALE GENOMIC DNA]</scope>
    <source>
        <strain evidence="2">cv. Yunnan</strain>
    </source>
</reference>
<sequence>MLLFGEPKREIEEVGETEEVVEDPEQPLHVKDSRPVEERDGGWPPQPTRPKDRAQRRMDRHVLRVLRWSHKDHRMTPYSRDDRLPHYMLHIRFGPGRFKDWWVDAVTSIRACLSPTVTFFPADGRRKRLIS</sequence>
<evidence type="ECO:0000313" key="1">
    <source>
        <dbReference type="EMBL" id="KAI3811012.1"/>
    </source>
</evidence>